<proteinExistence type="predicted"/>
<evidence type="ECO:0000313" key="2">
    <source>
        <dbReference type="Proteomes" id="UP000397656"/>
    </source>
</evidence>
<dbReference type="AlphaFoldDB" id="A0A643G548"/>
<evidence type="ECO:0000313" key="1">
    <source>
        <dbReference type="EMBL" id="QOT75092.1"/>
    </source>
</evidence>
<organism evidence="1 2">
    <name type="scientific">Cupriavidus basilensis</name>
    <dbReference type="NCBI Taxonomy" id="68895"/>
    <lineage>
        <taxon>Bacteria</taxon>
        <taxon>Pseudomonadati</taxon>
        <taxon>Pseudomonadota</taxon>
        <taxon>Betaproteobacteria</taxon>
        <taxon>Burkholderiales</taxon>
        <taxon>Burkholderiaceae</taxon>
        <taxon>Cupriavidus</taxon>
    </lineage>
</organism>
<dbReference type="Proteomes" id="UP000397656">
    <property type="component" value="Chromosome 1"/>
</dbReference>
<gene>
    <name evidence="1" type="ORF">F7R26_012660</name>
</gene>
<dbReference type="EMBL" id="CP062803">
    <property type="protein sequence ID" value="QOT75092.1"/>
    <property type="molecule type" value="Genomic_DNA"/>
</dbReference>
<sequence length="172" mass="20137">MIRRLLLAYSAHRPVKIICEEGKPYLERYFVCALFGIRIYLHRFVGSDPDRGLHDHPWSWALSLVLLGWYWEATRQYAQMRKVRWWNFLTGDTFHRVILIADGPPAVCTPAEVWTLFIVPARDVKPWGFLRERDQVGEVFTRFQYGPAGKPAKWWTDAPKGRDHAGRKPEGD</sequence>
<dbReference type="GeneID" id="98401760"/>
<reference evidence="1 2" key="1">
    <citation type="submission" date="2020-10" db="EMBL/GenBank/DDBJ databases">
        <title>Complete genome sequence of Cupriavidus basilensis CCUG 49340T.</title>
        <authorList>
            <person name="Salva-Serra F."/>
            <person name="Donoso R.A."/>
            <person name="Cho K.H."/>
            <person name="Yoo J.A."/>
            <person name="Lee K."/>
            <person name="Yoon S.-H."/>
            <person name="Perez-Pantoja D."/>
            <person name="Moore E.R.B."/>
        </authorList>
    </citation>
    <scope>NUCLEOTIDE SEQUENCE [LARGE SCALE GENOMIC DNA]</scope>
    <source>
        <strain evidence="2">CCUG 49340</strain>
    </source>
</reference>
<dbReference type="RefSeq" id="WP_150983250.1">
    <property type="nucleotide sequence ID" value="NZ_CP062803.1"/>
</dbReference>
<name>A0A643G548_9BURK</name>
<accession>A0A643G548</accession>
<protein>
    <submittedName>
        <fullName evidence="1">Uncharacterized protein</fullName>
    </submittedName>
</protein>